<gene>
    <name evidence="7" type="ORF">VICG_00296</name>
</gene>
<evidence type="ECO:0000313" key="8">
    <source>
        <dbReference type="Proteomes" id="UP000011082"/>
    </source>
</evidence>
<reference evidence="8" key="1">
    <citation type="submission" date="2011-05" db="EMBL/GenBank/DDBJ databases">
        <title>The genome sequence of Vittaforma corneae strain ATCC 50505.</title>
        <authorList>
            <consortium name="The Broad Institute Genome Sequencing Platform"/>
            <person name="Cuomo C."/>
            <person name="Didier E."/>
            <person name="Bowers L."/>
            <person name="Young S.K."/>
            <person name="Zeng Q."/>
            <person name="Gargeya S."/>
            <person name="Fitzgerald M."/>
            <person name="Haas B."/>
            <person name="Abouelleil A."/>
            <person name="Alvarado L."/>
            <person name="Arachchi H.M."/>
            <person name="Berlin A."/>
            <person name="Chapman S.B."/>
            <person name="Gearin G."/>
            <person name="Goldberg J."/>
            <person name="Griggs A."/>
            <person name="Gujja S."/>
            <person name="Hansen M."/>
            <person name="Heiman D."/>
            <person name="Howarth C."/>
            <person name="Larimer J."/>
            <person name="Lui A."/>
            <person name="MacDonald P.J.P."/>
            <person name="McCowen C."/>
            <person name="Montmayeur A."/>
            <person name="Murphy C."/>
            <person name="Neiman D."/>
            <person name="Pearson M."/>
            <person name="Priest M."/>
            <person name="Roberts A."/>
            <person name="Saif S."/>
            <person name="Shea T."/>
            <person name="Sisk P."/>
            <person name="Stolte C."/>
            <person name="Sykes S."/>
            <person name="Wortman J."/>
            <person name="Nusbaum C."/>
            <person name="Birren B."/>
        </authorList>
    </citation>
    <scope>NUCLEOTIDE SEQUENCE [LARGE SCALE GENOMIC DNA]</scope>
    <source>
        <strain evidence="8">ATCC 50505</strain>
    </source>
</reference>
<evidence type="ECO:0000256" key="4">
    <source>
        <dbReference type="PROSITE-ProRule" id="PRU00723"/>
    </source>
</evidence>
<dbReference type="SUPFAM" id="SSF90229">
    <property type="entry name" value="CCCH zinc finger"/>
    <property type="match status" value="1"/>
</dbReference>
<evidence type="ECO:0000256" key="3">
    <source>
        <dbReference type="ARBA" id="ARBA00022833"/>
    </source>
</evidence>
<dbReference type="VEuPathDB" id="MicrosporidiaDB:VICG_00296"/>
<keyword evidence="2 4" id="KW-0863">Zinc-finger</keyword>
<dbReference type="Pfam" id="PF18044">
    <property type="entry name" value="zf-CCCH_4"/>
    <property type="match status" value="1"/>
</dbReference>
<evidence type="ECO:0000256" key="1">
    <source>
        <dbReference type="ARBA" id="ARBA00022723"/>
    </source>
</evidence>
<dbReference type="HOGENOM" id="CLU_2374163_0_0_1"/>
<protein>
    <recommendedName>
        <fullName evidence="6">C3H1-type domain-containing protein</fullName>
    </recommendedName>
</protein>
<keyword evidence="1 4" id="KW-0479">Metal-binding</keyword>
<dbReference type="GeneID" id="19881014"/>
<keyword evidence="8" id="KW-1185">Reference proteome</keyword>
<dbReference type="Gene3D" id="4.10.1000.10">
    <property type="entry name" value="Zinc finger, CCCH-type"/>
    <property type="match status" value="1"/>
</dbReference>
<evidence type="ECO:0000313" key="7">
    <source>
        <dbReference type="EMBL" id="ELA42544.1"/>
    </source>
</evidence>
<dbReference type="InterPro" id="IPR041367">
    <property type="entry name" value="Znf-CCCH_4"/>
</dbReference>
<feature type="zinc finger region" description="C3H1-type" evidence="4">
    <location>
        <begin position="39"/>
        <end position="66"/>
    </location>
</feature>
<feature type="domain" description="C3H1-type" evidence="6">
    <location>
        <begin position="39"/>
        <end position="66"/>
    </location>
</feature>
<dbReference type="Proteomes" id="UP000011082">
    <property type="component" value="Unassembled WGS sequence"/>
</dbReference>
<dbReference type="OrthoDB" id="411372at2759"/>
<dbReference type="RefSeq" id="XP_007603749.1">
    <property type="nucleotide sequence ID" value="XM_007603687.1"/>
</dbReference>
<feature type="compositionally biased region" description="Basic and acidic residues" evidence="5">
    <location>
        <begin position="87"/>
        <end position="96"/>
    </location>
</feature>
<dbReference type="PROSITE" id="PS50103">
    <property type="entry name" value="ZF_C3H1"/>
    <property type="match status" value="1"/>
</dbReference>
<evidence type="ECO:0000256" key="5">
    <source>
        <dbReference type="SAM" id="MobiDB-lite"/>
    </source>
</evidence>
<organism evidence="7 8">
    <name type="scientific">Vittaforma corneae (strain ATCC 50505)</name>
    <name type="common">Microsporidian parasite</name>
    <name type="synonym">Nosema corneum</name>
    <dbReference type="NCBI Taxonomy" id="993615"/>
    <lineage>
        <taxon>Eukaryota</taxon>
        <taxon>Fungi</taxon>
        <taxon>Fungi incertae sedis</taxon>
        <taxon>Microsporidia</taxon>
        <taxon>Nosematidae</taxon>
        <taxon>Vittaforma</taxon>
    </lineage>
</organism>
<evidence type="ECO:0000259" key="6">
    <source>
        <dbReference type="PROSITE" id="PS50103"/>
    </source>
</evidence>
<keyword evidence="3 4" id="KW-0862">Zinc</keyword>
<dbReference type="InParanoid" id="L2GPK9"/>
<proteinExistence type="predicted"/>
<name>L2GPK9_VITCO</name>
<feature type="region of interest" description="Disordered" evidence="5">
    <location>
        <begin position="83"/>
        <end position="103"/>
    </location>
</feature>
<dbReference type="GO" id="GO:0008270">
    <property type="term" value="F:zinc ion binding"/>
    <property type="evidence" value="ECO:0007669"/>
    <property type="project" value="UniProtKB-KW"/>
</dbReference>
<dbReference type="InterPro" id="IPR000571">
    <property type="entry name" value="Znf_CCCH"/>
</dbReference>
<evidence type="ECO:0000256" key="2">
    <source>
        <dbReference type="ARBA" id="ARBA00022771"/>
    </source>
</evidence>
<dbReference type="InterPro" id="IPR036855">
    <property type="entry name" value="Znf_CCCH_sf"/>
</dbReference>
<dbReference type="AlphaFoldDB" id="L2GPK9"/>
<dbReference type="EMBL" id="JH370131">
    <property type="protein sequence ID" value="ELA42544.1"/>
    <property type="molecule type" value="Genomic_DNA"/>
</dbReference>
<sequence>MLRKLNVPTHHSKVYISKYLNKDEVLEAPKKIKKKHSPYFPNILCKFYAKNGCSKGDECIFSHDISRFQTGIEETEYALKEEDENEDMKKLHEDKSTFVSPFE</sequence>
<accession>L2GPK9</accession>